<evidence type="ECO:0000313" key="3">
    <source>
        <dbReference type="Proteomes" id="UP001519331"/>
    </source>
</evidence>
<protein>
    <recommendedName>
        <fullName evidence="4">DUF222 domain-containing protein</fullName>
    </recommendedName>
</protein>
<reference evidence="2 3" key="1">
    <citation type="submission" date="2021-03" db="EMBL/GenBank/DDBJ databases">
        <title>Sequencing the genomes of 1000 actinobacteria strains.</title>
        <authorList>
            <person name="Klenk H.-P."/>
        </authorList>
    </citation>
    <scope>NUCLEOTIDE SEQUENCE [LARGE SCALE GENOMIC DNA]</scope>
    <source>
        <strain evidence="2 3">DSM 12544</strain>
    </source>
</reference>
<evidence type="ECO:0008006" key="4">
    <source>
        <dbReference type="Google" id="ProtNLM"/>
    </source>
</evidence>
<sequence length="218" mass="24286">MAENRARARARAWAQDQAQDQRGSGRRVHDPEELLVSASTLQRQARRTEGAQISRMLDYQDAREREIGGLQLPAPLRADVRKATVRDLALTLGSSERSVTELLGAMRFARRELPRVWRRFSDGGTDAARVRKIARAALSMEDPKNVESLDQAAAEVVEHRAPSSLQAWLNRYLACLDVREHAARCHRAEEERAVHVVHGEDGMSLVQALIPTVAAASI</sequence>
<name>A0ABS4T4I1_9MICC</name>
<dbReference type="EMBL" id="JAGINX010000001">
    <property type="protein sequence ID" value="MBP2318206.1"/>
    <property type="molecule type" value="Genomic_DNA"/>
</dbReference>
<accession>A0ABS4T4I1</accession>
<comment type="caution">
    <text evidence="2">The sequence shown here is derived from an EMBL/GenBank/DDBJ whole genome shotgun (WGS) entry which is preliminary data.</text>
</comment>
<proteinExistence type="predicted"/>
<feature type="compositionally biased region" description="Low complexity" evidence="1">
    <location>
        <begin position="11"/>
        <end position="22"/>
    </location>
</feature>
<dbReference type="RefSeq" id="WP_210048544.1">
    <property type="nucleotide sequence ID" value="NZ_JAGINX010000001.1"/>
</dbReference>
<feature type="region of interest" description="Disordered" evidence="1">
    <location>
        <begin position="1"/>
        <end position="31"/>
    </location>
</feature>
<organism evidence="2 3">
    <name type="scientific">Nesterenkonia lacusekhoensis</name>
    <dbReference type="NCBI Taxonomy" id="150832"/>
    <lineage>
        <taxon>Bacteria</taxon>
        <taxon>Bacillati</taxon>
        <taxon>Actinomycetota</taxon>
        <taxon>Actinomycetes</taxon>
        <taxon>Micrococcales</taxon>
        <taxon>Micrococcaceae</taxon>
        <taxon>Nesterenkonia</taxon>
    </lineage>
</organism>
<gene>
    <name evidence="2" type="ORF">JOF45_001225</name>
</gene>
<dbReference type="Proteomes" id="UP001519331">
    <property type="component" value="Unassembled WGS sequence"/>
</dbReference>
<keyword evidence="3" id="KW-1185">Reference proteome</keyword>
<evidence type="ECO:0000313" key="2">
    <source>
        <dbReference type="EMBL" id="MBP2318206.1"/>
    </source>
</evidence>
<evidence type="ECO:0000256" key="1">
    <source>
        <dbReference type="SAM" id="MobiDB-lite"/>
    </source>
</evidence>